<evidence type="ECO:0000313" key="2">
    <source>
        <dbReference type="Proteomes" id="UP000019132"/>
    </source>
</evidence>
<sequence length="57" mass="6562">MAFRHACAEIIKQYPESAKAMEIDKRLWVSWYREIDGLQERVRGSSTSSQSTSSRSP</sequence>
<evidence type="ECO:0000313" key="1">
    <source>
        <dbReference type="EnsemblProtists" id="PYU1_T000596"/>
    </source>
</evidence>
<accession>K3W6K5</accession>
<reference evidence="2" key="2">
    <citation type="submission" date="2010-04" db="EMBL/GenBank/DDBJ databases">
        <authorList>
            <person name="Buell R."/>
            <person name="Hamilton J."/>
            <person name="Hostetler J."/>
        </authorList>
    </citation>
    <scope>NUCLEOTIDE SEQUENCE [LARGE SCALE GENOMIC DNA]</scope>
    <source>
        <strain evidence="2">DAOM:BR144</strain>
    </source>
</reference>
<dbReference type="EMBL" id="GL376620">
    <property type="status" value="NOT_ANNOTATED_CDS"/>
    <property type="molecule type" value="Genomic_DNA"/>
</dbReference>
<reference evidence="1" key="3">
    <citation type="submission" date="2015-02" db="UniProtKB">
        <authorList>
            <consortium name="EnsemblProtists"/>
        </authorList>
    </citation>
    <scope>IDENTIFICATION</scope>
    <source>
        <strain evidence="1">DAOM BR144</strain>
    </source>
</reference>
<dbReference type="InParanoid" id="K3W6K5"/>
<proteinExistence type="predicted"/>
<dbReference type="AlphaFoldDB" id="K3W6K5"/>
<reference evidence="2" key="1">
    <citation type="journal article" date="2010" name="Genome Biol.">
        <title>Genome sequence of the necrotrophic plant pathogen Pythium ultimum reveals original pathogenicity mechanisms and effector repertoire.</title>
        <authorList>
            <person name="Levesque C.A."/>
            <person name="Brouwer H."/>
            <person name="Cano L."/>
            <person name="Hamilton J.P."/>
            <person name="Holt C."/>
            <person name="Huitema E."/>
            <person name="Raffaele S."/>
            <person name="Robideau G.P."/>
            <person name="Thines M."/>
            <person name="Win J."/>
            <person name="Zerillo M.M."/>
            <person name="Beakes G.W."/>
            <person name="Boore J.L."/>
            <person name="Busam D."/>
            <person name="Dumas B."/>
            <person name="Ferriera S."/>
            <person name="Fuerstenberg S.I."/>
            <person name="Gachon C.M."/>
            <person name="Gaulin E."/>
            <person name="Govers F."/>
            <person name="Grenville-Briggs L."/>
            <person name="Horner N."/>
            <person name="Hostetler J."/>
            <person name="Jiang R.H."/>
            <person name="Johnson J."/>
            <person name="Krajaejun T."/>
            <person name="Lin H."/>
            <person name="Meijer H.J."/>
            <person name="Moore B."/>
            <person name="Morris P."/>
            <person name="Phuntmart V."/>
            <person name="Puiu D."/>
            <person name="Shetty J."/>
            <person name="Stajich J.E."/>
            <person name="Tripathy S."/>
            <person name="Wawra S."/>
            <person name="van West P."/>
            <person name="Whitty B.R."/>
            <person name="Coutinho P.M."/>
            <person name="Henrissat B."/>
            <person name="Martin F."/>
            <person name="Thomas P.D."/>
            <person name="Tyler B.M."/>
            <person name="De Vries R.P."/>
            <person name="Kamoun S."/>
            <person name="Yandell M."/>
            <person name="Tisserat N."/>
            <person name="Buell C.R."/>
        </authorList>
    </citation>
    <scope>NUCLEOTIDE SEQUENCE</scope>
    <source>
        <strain evidence="2">DAOM:BR144</strain>
    </source>
</reference>
<keyword evidence="2" id="KW-1185">Reference proteome</keyword>
<dbReference type="Proteomes" id="UP000019132">
    <property type="component" value="Unassembled WGS sequence"/>
</dbReference>
<protein>
    <submittedName>
        <fullName evidence="1">Uncharacterized protein</fullName>
    </submittedName>
</protein>
<dbReference type="EnsemblProtists" id="PYU1_T000596">
    <property type="protein sequence ID" value="PYU1_T000596"/>
    <property type="gene ID" value="PYU1_G000596"/>
</dbReference>
<name>K3W6K5_GLOUD</name>
<dbReference type="VEuPathDB" id="FungiDB:PYU1_G000596"/>
<dbReference type="HOGENOM" id="CLU_3002930_0_0_1"/>
<organism evidence="1 2">
    <name type="scientific">Globisporangium ultimum (strain ATCC 200006 / CBS 805.95 / DAOM BR144)</name>
    <name type="common">Pythium ultimum</name>
    <dbReference type="NCBI Taxonomy" id="431595"/>
    <lineage>
        <taxon>Eukaryota</taxon>
        <taxon>Sar</taxon>
        <taxon>Stramenopiles</taxon>
        <taxon>Oomycota</taxon>
        <taxon>Peronosporomycetes</taxon>
        <taxon>Pythiales</taxon>
        <taxon>Pythiaceae</taxon>
        <taxon>Globisporangium</taxon>
    </lineage>
</organism>